<feature type="non-terminal residue" evidence="6">
    <location>
        <position position="1"/>
    </location>
</feature>
<dbReference type="InterPro" id="IPR029044">
    <property type="entry name" value="Nucleotide-diphossugar_trans"/>
</dbReference>
<comment type="caution">
    <text evidence="6">The sequence shown here is derived from an EMBL/GenBank/DDBJ whole genome shotgun (WGS) entry which is preliminary data.</text>
</comment>
<dbReference type="AlphaFoldDB" id="A0A699ZBM3"/>
<gene>
    <name evidence="6" type="ORF">HaLaN_13124</name>
</gene>
<dbReference type="GO" id="GO:0005886">
    <property type="term" value="C:plasma membrane"/>
    <property type="evidence" value="ECO:0007669"/>
    <property type="project" value="UniProtKB-SubCell"/>
</dbReference>
<keyword evidence="7" id="KW-1185">Reference proteome</keyword>
<dbReference type="PANTHER" id="PTHR43646">
    <property type="entry name" value="GLYCOSYLTRANSFERASE"/>
    <property type="match status" value="1"/>
</dbReference>
<evidence type="ECO:0000256" key="3">
    <source>
        <dbReference type="ARBA" id="ARBA00022676"/>
    </source>
</evidence>
<accession>A0A699ZBM3</accession>
<dbReference type="EMBL" id="BLLF01001031">
    <property type="protein sequence ID" value="GFH16659.1"/>
    <property type="molecule type" value="Genomic_DNA"/>
</dbReference>
<dbReference type="GO" id="GO:0016757">
    <property type="term" value="F:glycosyltransferase activity"/>
    <property type="evidence" value="ECO:0007669"/>
    <property type="project" value="UniProtKB-KW"/>
</dbReference>
<keyword evidence="4" id="KW-0808">Transferase</keyword>
<dbReference type="PANTHER" id="PTHR43646:SF2">
    <property type="entry name" value="GLYCOSYLTRANSFERASE 2-LIKE DOMAIN-CONTAINING PROTEIN"/>
    <property type="match status" value="1"/>
</dbReference>
<evidence type="ECO:0000256" key="5">
    <source>
        <dbReference type="ARBA" id="ARBA00023136"/>
    </source>
</evidence>
<protein>
    <submittedName>
        <fullName evidence="6">Uncharacterized protein</fullName>
    </submittedName>
</protein>
<feature type="non-terminal residue" evidence="6">
    <location>
        <position position="74"/>
    </location>
</feature>
<keyword evidence="2" id="KW-1003">Cell membrane</keyword>
<name>A0A699ZBM3_HAELA</name>
<organism evidence="6 7">
    <name type="scientific">Haematococcus lacustris</name>
    <name type="common">Green alga</name>
    <name type="synonym">Haematococcus pluvialis</name>
    <dbReference type="NCBI Taxonomy" id="44745"/>
    <lineage>
        <taxon>Eukaryota</taxon>
        <taxon>Viridiplantae</taxon>
        <taxon>Chlorophyta</taxon>
        <taxon>core chlorophytes</taxon>
        <taxon>Chlorophyceae</taxon>
        <taxon>CS clade</taxon>
        <taxon>Chlamydomonadales</taxon>
        <taxon>Haematococcaceae</taxon>
        <taxon>Haematococcus</taxon>
    </lineage>
</organism>
<evidence type="ECO:0000256" key="1">
    <source>
        <dbReference type="ARBA" id="ARBA00004236"/>
    </source>
</evidence>
<reference evidence="6 7" key="1">
    <citation type="submission" date="2020-02" db="EMBL/GenBank/DDBJ databases">
        <title>Draft genome sequence of Haematococcus lacustris strain NIES-144.</title>
        <authorList>
            <person name="Morimoto D."/>
            <person name="Nakagawa S."/>
            <person name="Yoshida T."/>
            <person name="Sawayama S."/>
        </authorList>
    </citation>
    <scope>NUCLEOTIDE SEQUENCE [LARGE SCALE GENOMIC DNA]</scope>
    <source>
        <strain evidence="6 7">NIES-144</strain>
    </source>
</reference>
<keyword evidence="5" id="KW-0472">Membrane</keyword>
<proteinExistence type="predicted"/>
<evidence type="ECO:0000256" key="2">
    <source>
        <dbReference type="ARBA" id="ARBA00022475"/>
    </source>
</evidence>
<evidence type="ECO:0000313" key="7">
    <source>
        <dbReference type="Proteomes" id="UP000485058"/>
    </source>
</evidence>
<dbReference type="Gene3D" id="3.90.550.10">
    <property type="entry name" value="Spore Coat Polysaccharide Biosynthesis Protein SpsA, Chain A"/>
    <property type="match status" value="1"/>
</dbReference>
<dbReference type="Proteomes" id="UP000485058">
    <property type="component" value="Unassembled WGS sequence"/>
</dbReference>
<dbReference type="SUPFAM" id="SSF53448">
    <property type="entry name" value="Nucleotide-diphospho-sugar transferases"/>
    <property type="match status" value="1"/>
</dbReference>
<comment type="subcellular location">
    <subcellularLocation>
        <location evidence="1">Cell membrane</location>
    </subcellularLocation>
</comment>
<evidence type="ECO:0000256" key="4">
    <source>
        <dbReference type="ARBA" id="ARBA00022679"/>
    </source>
</evidence>
<evidence type="ECO:0000313" key="6">
    <source>
        <dbReference type="EMBL" id="GFH16659.1"/>
    </source>
</evidence>
<sequence length="74" mass="8149">DQVLSCRREDFEAVGGYDVRLPIMEDGDLCVRLHEAGPAPVAKHSYRGAGRVKQLLSHTAVTSGRRIEAWGSAW</sequence>
<keyword evidence="3" id="KW-0328">Glycosyltransferase</keyword>